<dbReference type="FunFam" id="2.40.70.10:FF:000012">
    <property type="entry name" value="Aspartyl protease family protein 1"/>
    <property type="match status" value="1"/>
</dbReference>
<evidence type="ECO:0000313" key="17">
    <source>
        <dbReference type="Proteomes" id="UP000236291"/>
    </source>
</evidence>
<feature type="active site" evidence="12">
    <location>
        <position position="118"/>
    </location>
</feature>
<evidence type="ECO:0000256" key="8">
    <source>
        <dbReference type="ARBA" id="ARBA00022801"/>
    </source>
</evidence>
<proteinExistence type="inferred from homology"/>
<dbReference type="InterPro" id="IPR021109">
    <property type="entry name" value="Peptidase_aspartic_dom_sf"/>
</dbReference>
<evidence type="ECO:0000256" key="5">
    <source>
        <dbReference type="ARBA" id="ARBA00022670"/>
    </source>
</evidence>
<keyword evidence="9" id="KW-0472">Membrane</keyword>
<dbReference type="GO" id="GO:0005886">
    <property type="term" value="C:plasma membrane"/>
    <property type="evidence" value="ECO:0007669"/>
    <property type="project" value="UniProtKB-SubCell"/>
</dbReference>
<accession>A0A2K3P051</accession>
<dbReference type="InterPro" id="IPR033121">
    <property type="entry name" value="PEPTIDASE_A1"/>
</dbReference>
<dbReference type="InterPro" id="IPR032861">
    <property type="entry name" value="TAXi_N"/>
</dbReference>
<keyword evidence="8" id="KW-0378">Hydrolase</keyword>
<keyword evidence="11" id="KW-0449">Lipoprotein</keyword>
<keyword evidence="3" id="KW-1003">Cell membrane</keyword>
<evidence type="ECO:0000256" key="1">
    <source>
        <dbReference type="ARBA" id="ARBA00004609"/>
    </source>
</evidence>
<comment type="caution">
    <text evidence="16">The sequence shown here is derived from an EMBL/GenBank/DDBJ whole genome shotgun (WGS) entry which is preliminary data.</text>
</comment>
<reference evidence="16 17" key="2">
    <citation type="journal article" date="2017" name="Front. Plant Sci.">
        <title>Gene Classification and Mining of Molecular Markers Useful in Red Clover (Trifolium pratense) Breeding.</title>
        <authorList>
            <person name="Istvanek J."/>
            <person name="Dluhosova J."/>
            <person name="Dluhos P."/>
            <person name="Patkova L."/>
            <person name="Nedelnik J."/>
            <person name="Repkova J."/>
        </authorList>
    </citation>
    <scope>NUCLEOTIDE SEQUENCE [LARGE SCALE GENOMIC DNA]</scope>
    <source>
        <strain evidence="17">cv. Tatra</strain>
        <tissue evidence="16">Young leaves</tissue>
    </source>
</reference>
<evidence type="ECO:0000256" key="11">
    <source>
        <dbReference type="ARBA" id="ARBA00023288"/>
    </source>
</evidence>
<reference evidence="16 17" key="1">
    <citation type="journal article" date="2014" name="Am. J. Bot.">
        <title>Genome assembly and annotation for red clover (Trifolium pratense; Fabaceae).</title>
        <authorList>
            <person name="Istvanek J."/>
            <person name="Jaros M."/>
            <person name="Krenek A."/>
            <person name="Repkova J."/>
        </authorList>
    </citation>
    <scope>NUCLEOTIDE SEQUENCE [LARGE SCALE GENOMIC DNA]</scope>
    <source>
        <strain evidence="17">cv. Tatra</strain>
        <tissue evidence="16">Young leaves</tissue>
    </source>
</reference>
<evidence type="ECO:0000256" key="9">
    <source>
        <dbReference type="ARBA" id="ARBA00023136"/>
    </source>
</evidence>
<dbReference type="Proteomes" id="UP000236291">
    <property type="component" value="Unassembled WGS sequence"/>
</dbReference>
<dbReference type="InterPro" id="IPR001461">
    <property type="entry name" value="Aspartic_peptidase_A1"/>
</dbReference>
<dbReference type="PANTHER" id="PTHR13683">
    <property type="entry name" value="ASPARTYL PROTEASES"/>
    <property type="match status" value="1"/>
</dbReference>
<feature type="active site" evidence="12">
    <location>
        <position position="331"/>
    </location>
</feature>
<evidence type="ECO:0000256" key="3">
    <source>
        <dbReference type="ARBA" id="ARBA00022475"/>
    </source>
</evidence>
<gene>
    <name evidence="16" type="ORF">L195_g005206</name>
</gene>
<evidence type="ECO:0000256" key="7">
    <source>
        <dbReference type="ARBA" id="ARBA00022750"/>
    </source>
</evidence>
<evidence type="ECO:0000256" key="14">
    <source>
        <dbReference type="SAM" id="SignalP"/>
    </source>
</evidence>
<evidence type="ECO:0000259" key="15">
    <source>
        <dbReference type="PROSITE" id="PS51767"/>
    </source>
</evidence>
<dbReference type="PROSITE" id="PS51767">
    <property type="entry name" value="PEPTIDASE_A1"/>
    <property type="match status" value="1"/>
</dbReference>
<organism evidence="16 17">
    <name type="scientific">Trifolium pratense</name>
    <name type="common">Red clover</name>
    <dbReference type="NCBI Taxonomy" id="57577"/>
    <lineage>
        <taxon>Eukaryota</taxon>
        <taxon>Viridiplantae</taxon>
        <taxon>Streptophyta</taxon>
        <taxon>Embryophyta</taxon>
        <taxon>Tracheophyta</taxon>
        <taxon>Spermatophyta</taxon>
        <taxon>Magnoliopsida</taxon>
        <taxon>eudicotyledons</taxon>
        <taxon>Gunneridae</taxon>
        <taxon>Pentapetalae</taxon>
        <taxon>rosids</taxon>
        <taxon>fabids</taxon>
        <taxon>Fabales</taxon>
        <taxon>Fabaceae</taxon>
        <taxon>Papilionoideae</taxon>
        <taxon>50 kb inversion clade</taxon>
        <taxon>NPAAA clade</taxon>
        <taxon>Hologalegina</taxon>
        <taxon>IRL clade</taxon>
        <taxon>Trifolieae</taxon>
        <taxon>Trifolium</taxon>
    </lineage>
</organism>
<dbReference type="AlphaFoldDB" id="A0A2K3P051"/>
<keyword evidence="5" id="KW-0645">Protease</keyword>
<dbReference type="InterPro" id="IPR032799">
    <property type="entry name" value="TAXi_C"/>
</dbReference>
<dbReference type="PANTHER" id="PTHR13683:SF743">
    <property type="entry name" value="ASPARTIC PROTEINASE-LIKE PROTEIN 1"/>
    <property type="match status" value="1"/>
</dbReference>
<evidence type="ECO:0000256" key="6">
    <source>
        <dbReference type="ARBA" id="ARBA00022729"/>
    </source>
</evidence>
<feature type="region of interest" description="Disordered" evidence="13">
    <location>
        <begin position="465"/>
        <end position="494"/>
    </location>
</feature>
<dbReference type="SUPFAM" id="SSF50630">
    <property type="entry name" value="Acid proteases"/>
    <property type="match status" value="1"/>
</dbReference>
<protein>
    <submittedName>
        <fullName evidence="16">Aspartic proteinase-like protein 1-like</fullName>
    </submittedName>
</protein>
<comment type="similarity">
    <text evidence="2">Belongs to the peptidase A1 family.</text>
</comment>
<name>A0A2K3P051_TRIPR</name>
<evidence type="ECO:0000256" key="12">
    <source>
        <dbReference type="PIRSR" id="PIRSR601461-1"/>
    </source>
</evidence>
<dbReference type="FunFam" id="2.40.70.10:FF:000014">
    <property type="entry name" value="Aspartyl protease family protein 1"/>
    <property type="match status" value="1"/>
</dbReference>
<evidence type="ECO:0000256" key="10">
    <source>
        <dbReference type="ARBA" id="ARBA00023180"/>
    </source>
</evidence>
<dbReference type="Pfam" id="PF14543">
    <property type="entry name" value="TAXi_N"/>
    <property type="match status" value="1"/>
</dbReference>
<evidence type="ECO:0000313" key="16">
    <source>
        <dbReference type="EMBL" id="PNY08675.1"/>
    </source>
</evidence>
<sequence>MSSRWRFFLLFLLSFTVAYAMPVPTTFSVRLVHRFSEEMKPVRVSTSDWPDRRSMRYYQMLLENDFLRHKINLGAARHQFLFPSQGSKTMSFGNDFGWLHYTWIDIGTPSTSFLVALDAGSDRLWVPCDCIQCAPLSASFYSNLDRDLNEYSPSRSLSSKHLSCSHRLCDTGSNCKTNKQQCPYTVNYLSENTSSSGLLVEDILHLQSSDGSSGSKSNSSVQAPVVFGCGMKQSGGYLDGVAPDGLIGLGPGESSVPSFLAKSGLIRDSFSLCFNEDDSGRLFFGDQGPTVQQSTPFLPLDGMFSTYIIGVEACCIGSSCPKVTSFNAQFDSGTSFTLLPGHAYGAIAEEFDKQVNATRSTFQGSPWEYCYEPSSQQLPKIPTLTLMFQQNNSFVVYNPVFVSYNNQGIDGFCLAIQPADGDLGIIGQNFMTGYRLVFDRENKKLAWSHSNCQDLSLGKRMPISPSNGSSSNPLPADEQQRTKGHAVAPAVAGRAPQTPSVVSSQISQMVSYRQHWHYYWLLLFQLLFVSSLDLTPFNAACYFYLVSINFLELSETFYLNLHSRSGEVM</sequence>
<dbReference type="Pfam" id="PF14541">
    <property type="entry name" value="TAXi_C"/>
    <property type="match status" value="1"/>
</dbReference>
<dbReference type="STRING" id="57577.A0A2K3P051"/>
<dbReference type="GO" id="GO:0004190">
    <property type="term" value="F:aspartic-type endopeptidase activity"/>
    <property type="evidence" value="ECO:0007669"/>
    <property type="project" value="UniProtKB-KW"/>
</dbReference>
<dbReference type="PRINTS" id="PR00792">
    <property type="entry name" value="PEPSIN"/>
</dbReference>
<dbReference type="EMBL" id="ASHM01002660">
    <property type="protein sequence ID" value="PNY08675.1"/>
    <property type="molecule type" value="Genomic_DNA"/>
</dbReference>
<evidence type="ECO:0000256" key="4">
    <source>
        <dbReference type="ARBA" id="ARBA00022622"/>
    </source>
</evidence>
<keyword evidence="6 14" id="KW-0732">Signal</keyword>
<feature type="chain" id="PRO_5014368334" evidence="14">
    <location>
        <begin position="21"/>
        <end position="569"/>
    </location>
</feature>
<keyword evidence="10" id="KW-0325">Glycoprotein</keyword>
<comment type="subcellular location">
    <subcellularLocation>
        <location evidence="1">Cell membrane</location>
        <topology evidence="1">Lipid-anchor</topology>
        <topology evidence="1">GPI-anchor</topology>
    </subcellularLocation>
</comment>
<feature type="signal peptide" evidence="14">
    <location>
        <begin position="1"/>
        <end position="20"/>
    </location>
</feature>
<feature type="domain" description="Peptidase A1" evidence="15">
    <location>
        <begin position="100"/>
        <end position="448"/>
    </location>
</feature>
<dbReference type="GO" id="GO:0006508">
    <property type="term" value="P:proteolysis"/>
    <property type="evidence" value="ECO:0007669"/>
    <property type="project" value="UniProtKB-KW"/>
</dbReference>
<dbReference type="Gene3D" id="2.40.70.10">
    <property type="entry name" value="Acid Proteases"/>
    <property type="match status" value="2"/>
</dbReference>
<evidence type="ECO:0000256" key="13">
    <source>
        <dbReference type="SAM" id="MobiDB-lite"/>
    </source>
</evidence>
<keyword evidence="7" id="KW-0064">Aspartyl protease</keyword>
<dbReference type="GO" id="GO:0098552">
    <property type="term" value="C:side of membrane"/>
    <property type="evidence" value="ECO:0007669"/>
    <property type="project" value="UniProtKB-KW"/>
</dbReference>
<keyword evidence="4" id="KW-0336">GPI-anchor</keyword>
<evidence type="ECO:0000256" key="2">
    <source>
        <dbReference type="ARBA" id="ARBA00007447"/>
    </source>
</evidence>